<keyword evidence="4" id="KW-1185">Reference proteome</keyword>
<dbReference type="Proteomes" id="UP000646053">
    <property type="component" value="Unassembled WGS sequence"/>
</dbReference>
<evidence type="ECO:0000313" key="3">
    <source>
        <dbReference type="EMBL" id="NDJ16629.1"/>
    </source>
</evidence>
<dbReference type="EMBL" id="WVIE01000004">
    <property type="protein sequence ID" value="NDJ16629.1"/>
    <property type="molecule type" value="Genomic_DNA"/>
</dbReference>
<dbReference type="CDD" id="cd03801">
    <property type="entry name" value="GT4_PimA-like"/>
    <property type="match status" value="1"/>
</dbReference>
<organism evidence="3 4">
    <name type="scientific">Myxacorys almedinensis A</name>
    <dbReference type="NCBI Taxonomy" id="2690445"/>
    <lineage>
        <taxon>Bacteria</taxon>
        <taxon>Bacillati</taxon>
        <taxon>Cyanobacteriota</taxon>
        <taxon>Cyanophyceae</taxon>
        <taxon>Leptolyngbyales</taxon>
        <taxon>Leptolyngbyaceae</taxon>
        <taxon>Myxacorys</taxon>
        <taxon>Myxacorys almedinensis</taxon>
    </lineage>
</organism>
<dbReference type="InterPro" id="IPR050194">
    <property type="entry name" value="Glycosyltransferase_grp1"/>
</dbReference>
<dbReference type="InterPro" id="IPR001296">
    <property type="entry name" value="Glyco_trans_1"/>
</dbReference>
<dbReference type="PANTHER" id="PTHR45947">
    <property type="entry name" value="SULFOQUINOVOSYL TRANSFERASE SQD2"/>
    <property type="match status" value="1"/>
</dbReference>
<dbReference type="RefSeq" id="WP_162422141.1">
    <property type="nucleotide sequence ID" value="NZ_WVIE01000004.1"/>
</dbReference>
<comment type="caution">
    <text evidence="3">The sequence shown here is derived from an EMBL/GenBank/DDBJ whole genome shotgun (WGS) entry which is preliminary data.</text>
</comment>
<protein>
    <submittedName>
        <fullName evidence="3">Glycosyltransferase</fullName>
    </submittedName>
</protein>
<evidence type="ECO:0000259" key="1">
    <source>
        <dbReference type="Pfam" id="PF00534"/>
    </source>
</evidence>
<dbReference type="SUPFAM" id="SSF53756">
    <property type="entry name" value="UDP-Glycosyltransferase/glycogen phosphorylase"/>
    <property type="match status" value="1"/>
</dbReference>
<gene>
    <name evidence="3" type="ORF">GS601_04870</name>
</gene>
<name>A0A8J7YYZ0_9CYAN</name>
<proteinExistence type="predicted"/>
<accession>A0A8J7YYZ0</accession>
<feature type="domain" description="Glycosyl transferase family 1" evidence="1">
    <location>
        <begin position="280"/>
        <end position="368"/>
    </location>
</feature>
<feature type="domain" description="Glycosyltransferase subfamily 4-like N-terminal" evidence="2">
    <location>
        <begin position="56"/>
        <end position="192"/>
    </location>
</feature>
<dbReference type="InterPro" id="IPR028098">
    <property type="entry name" value="Glyco_trans_4-like_N"/>
</dbReference>
<reference evidence="3" key="1">
    <citation type="submission" date="2019-12" db="EMBL/GenBank/DDBJ databases">
        <title>High-Quality draft genome sequences of three cyanobacteria isolated from the limestone walls of the Old Cathedral of Coimbra.</title>
        <authorList>
            <person name="Tiago I."/>
            <person name="Soares F."/>
            <person name="Portugal A."/>
        </authorList>
    </citation>
    <scope>NUCLEOTIDE SEQUENCE</scope>
    <source>
        <strain evidence="3">A</strain>
    </source>
</reference>
<dbReference type="PANTHER" id="PTHR45947:SF3">
    <property type="entry name" value="SULFOQUINOVOSYL TRANSFERASE SQD2"/>
    <property type="match status" value="1"/>
</dbReference>
<evidence type="ECO:0000259" key="2">
    <source>
        <dbReference type="Pfam" id="PF13439"/>
    </source>
</evidence>
<sequence>MNAHVLSVIEAYIGHQTYGYLMRDYFQQVDSCPVDFYWFNEDRELHTRILNRLLSYYSSNRWIQQHNIDLFLFRYQIGLAYMVRRLVIRKLAQGDYSALHFHTQPLAFLCLDVMRTVPTIVSLDRTIAQVAQERTRPPFSWTFQPNIYLEQKVFAAAQQIVSFSDAARRSVIDDYGIRPEKVITVYPGVDSDQILPAEQNANPERSLCNILFIGGDFERKGGYDVLDVFLKQFANRAKLHLVTPASIPGFSNGALGDDCTNIHPSAHPNVHLYPTITAYTPDWLTLYQLADLFVMPTYSEPFGWVFIEAMAAGLPIIATRHNAIPEIVIEGETGFLIEPGDRTALADRIEHLLEHPDLRREMGAKGRRVAQQKFNHRTHFEHLKRLFTTAMEAPTLKPSPAKAAPP</sequence>
<dbReference type="Pfam" id="PF00534">
    <property type="entry name" value="Glycos_transf_1"/>
    <property type="match status" value="1"/>
</dbReference>
<dbReference type="GO" id="GO:0016758">
    <property type="term" value="F:hexosyltransferase activity"/>
    <property type="evidence" value="ECO:0007669"/>
    <property type="project" value="TreeGrafter"/>
</dbReference>
<dbReference type="Gene3D" id="3.40.50.2000">
    <property type="entry name" value="Glycogen Phosphorylase B"/>
    <property type="match status" value="2"/>
</dbReference>
<dbReference type="AlphaFoldDB" id="A0A8J7YYZ0"/>
<dbReference type="Pfam" id="PF13439">
    <property type="entry name" value="Glyco_transf_4"/>
    <property type="match status" value="1"/>
</dbReference>
<evidence type="ECO:0000313" key="4">
    <source>
        <dbReference type="Proteomes" id="UP000646053"/>
    </source>
</evidence>